<accession>A0A1E3PMA4</accession>
<keyword evidence="5" id="KW-0636">Prenylation</keyword>
<dbReference type="PANTHER" id="PTHR47981">
    <property type="entry name" value="RAB FAMILY"/>
    <property type="match status" value="1"/>
</dbReference>
<organism evidence="6 7">
    <name type="scientific">Nadsonia fulvescens var. elongata DSM 6958</name>
    <dbReference type="NCBI Taxonomy" id="857566"/>
    <lineage>
        <taxon>Eukaryota</taxon>
        <taxon>Fungi</taxon>
        <taxon>Dikarya</taxon>
        <taxon>Ascomycota</taxon>
        <taxon>Saccharomycotina</taxon>
        <taxon>Dipodascomycetes</taxon>
        <taxon>Dipodascales</taxon>
        <taxon>Dipodascales incertae sedis</taxon>
        <taxon>Nadsonia</taxon>
    </lineage>
</organism>
<dbReference type="InterPro" id="IPR027417">
    <property type="entry name" value="P-loop_NTPase"/>
</dbReference>
<dbReference type="GO" id="GO:0000329">
    <property type="term" value="C:fungal-type vacuole membrane"/>
    <property type="evidence" value="ECO:0007669"/>
    <property type="project" value="TreeGrafter"/>
</dbReference>
<dbReference type="CDD" id="cd00154">
    <property type="entry name" value="Rab"/>
    <property type="match status" value="1"/>
</dbReference>
<dbReference type="EMBL" id="KV454408">
    <property type="protein sequence ID" value="ODQ66559.1"/>
    <property type="molecule type" value="Genomic_DNA"/>
</dbReference>
<dbReference type="GO" id="GO:0005525">
    <property type="term" value="F:GTP binding"/>
    <property type="evidence" value="ECO:0007669"/>
    <property type="project" value="UniProtKB-KW"/>
</dbReference>
<dbReference type="GO" id="GO:0003924">
    <property type="term" value="F:GTPase activity"/>
    <property type="evidence" value="ECO:0007669"/>
    <property type="project" value="InterPro"/>
</dbReference>
<comment type="similarity">
    <text evidence="1">Belongs to the small GTPase superfamily. Rab family.</text>
</comment>
<keyword evidence="5" id="KW-0449">Lipoprotein</keyword>
<dbReference type="SUPFAM" id="SSF52540">
    <property type="entry name" value="P-loop containing nucleoside triphosphate hydrolases"/>
    <property type="match status" value="1"/>
</dbReference>
<sequence length="134" mass="14991">KIVLLGDASVGKTALRSQFVHHSFSSAYRATIGGDFLTYSVNTIKGPCNLQIWDTAGQERFNSISRSFYRGCDGCILVYDVTNAASFSNLSLWLNEFMTNCFVDNPIIMVVGNKLDKENAYRTISTRQARDFVK</sequence>
<dbReference type="InterPro" id="IPR005225">
    <property type="entry name" value="Small_GTP-bd"/>
</dbReference>
<name>A0A1E3PMA4_9ASCO</name>
<evidence type="ECO:0000256" key="4">
    <source>
        <dbReference type="ARBA" id="ARBA00023134"/>
    </source>
</evidence>
<dbReference type="STRING" id="857566.A0A1E3PMA4"/>
<dbReference type="PRINTS" id="PR00449">
    <property type="entry name" value="RASTRNSFRMNG"/>
</dbReference>
<dbReference type="Gene3D" id="3.40.50.300">
    <property type="entry name" value="P-loop containing nucleotide triphosphate hydrolases"/>
    <property type="match status" value="1"/>
</dbReference>
<dbReference type="SMART" id="SM00175">
    <property type="entry name" value="RAB"/>
    <property type="match status" value="1"/>
</dbReference>
<proteinExistence type="inferred from homology"/>
<dbReference type="NCBIfam" id="TIGR00231">
    <property type="entry name" value="small_GTP"/>
    <property type="match status" value="1"/>
</dbReference>
<dbReference type="OrthoDB" id="9989112at2759"/>
<feature type="non-terminal residue" evidence="6">
    <location>
        <position position="134"/>
    </location>
</feature>
<dbReference type="Pfam" id="PF00071">
    <property type="entry name" value="Ras"/>
    <property type="match status" value="1"/>
</dbReference>
<dbReference type="AlphaFoldDB" id="A0A1E3PMA4"/>
<dbReference type="GO" id="GO:0032889">
    <property type="term" value="P:regulation of vacuole fusion, non-autophagic"/>
    <property type="evidence" value="ECO:0007669"/>
    <property type="project" value="TreeGrafter"/>
</dbReference>
<dbReference type="FunFam" id="3.40.50.300:FF:001447">
    <property type="entry name" value="Ras-related protein Rab-1B"/>
    <property type="match status" value="1"/>
</dbReference>
<dbReference type="SMART" id="SM00173">
    <property type="entry name" value="RAS"/>
    <property type="match status" value="1"/>
</dbReference>
<keyword evidence="7" id="KW-1185">Reference proteome</keyword>
<evidence type="ECO:0000256" key="2">
    <source>
        <dbReference type="ARBA" id="ARBA00022481"/>
    </source>
</evidence>
<keyword evidence="4" id="KW-0342">GTP-binding</keyword>
<evidence type="ECO:0000313" key="7">
    <source>
        <dbReference type="Proteomes" id="UP000095009"/>
    </source>
</evidence>
<dbReference type="PROSITE" id="PS51421">
    <property type="entry name" value="RAS"/>
    <property type="match status" value="1"/>
</dbReference>
<dbReference type="SMART" id="SM00174">
    <property type="entry name" value="RHO"/>
    <property type="match status" value="1"/>
</dbReference>
<reference evidence="6 7" key="1">
    <citation type="journal article" date="2016" name="Proc. Natl. Acad. Sci. U.S.A.">
        <title>Comparative genomics of biotechnologically important yeasts.</title>
        <authorList>
            <person name="Riley R."/>
            <person name="Haridas S."/>
            <person name="Wolfe K.H."/>
            <person name="Lopes M.R."/>
            <person name="Hittinger C.T."/>
            <person name="Goeker M."/>
            <person name="Salamov A.A."/>
            <person name="Wisecaver J.H."/>
            <person name="Long T.M."/>
            <person name="Calvey C.H."/>
            <person name="Aerts A.L."/>
            <person name="Barry K.W."/>
            <person name="Choi C."/>
            <person name="Clum A."/>
            <person name="Coughlan A.Y."/>
            <person name="Deshpande S."/>
            <person name="Douglass A.P."/>
            <person name="Hanson S.J."/>
            <person name="Klenk H.-P."/>
            <person name="LaButti K.M."/>
            <person name="Lapidus A."/>
            <person name="Lindquist E.A."/>
            <person name="Lipzen A.M."/>
            <person name="Meier-Kolthoff J.P."/>
            <person name="Ohm R.A."/>
            <person name="Otillar R.P."/>
            <person name="Pangilinan J.L."/>
            <person name="Peng Y."/>
            <person name="Rokas A."/>
            <person name="Rosa C.A."/>
            <person name="Scheuner C."/>
            <person name="Sibirny A.A."/>
            <person name="Slot J.C."/>
            <person name="Stielow J.B."/>
            <person name="Sun H."/>
            <person name="Kurtzman C.P."/>
            <person name="Blackwell M."/>
            <person name="Grigoriev I.V."/>
            <person name="Jeffries T.W."/>
        </authorList>
    </citation>
    <scope>NUCLEOTIDE SEQUENCE [LARGE SCALE GENOMIC DNA]</scope>
    <source>
        <strain evidence="6 7">DSM 6958</strain>
    </source>
</reference>
<feature type="non-terminal residue" evidence="6">
    <location>
        <position position="1"/>
    </location>
</feature>
<dbReference type="PANTHER" id="PTHR47981:SF20">
    <property type="entry name" value="RAS-RELATED PROTEIN RAB-7A"/>
    <property type="match status" value="1"/>
</dbReference>
<dbReference type="InterPro" id="IPR001806">
    <property type="entry name" value="Small_GTPase"/>
</dbReference>
<evidence type="ECO:0000256" key="3">
    <source>
        <dbReference type="ARBA" id="ARBA00022741"/>
    </source>
</evidence>
<dbReference type="Proteomes" id="UP000095009">
    <property type="component" value="Unassembled WGS sequence"/>
</dbReference>
<evidence type="ECO:0000256" key="1">
    <source>
        <dbReference type="ARBA" id="ARBA00006270"/>
    </source>
</evidence>
<dbReference type="GO" id="GO:0005770">
    <property type="term" value="C:late endosome"/>
    <property type="evidence" value="ECO:0007669"/>
    <property type="project" value="TreeGrafter"/>
</dbReference>
<keyword evidence="2" id="KW-0488">Methylation</keyword>
<gene>
    <name evidence="6" type="ORF">NADFUDRAFT_12688</name>
</gene>
<protein>
    <submittedName>
        <fullName evidence="6">Uncharacterized protein</fullName>
    </submittedName>
</protein>
<evidence type="ECO:0000256" key="5">
    <source>
        <dbReference type="ARBA" id="ARBA00023289"/>
    </source>
</evidence>
<keyword evidence="3" id="KW-0547">Nucleotide-binding</keyword>
<dbReference type="PROSITE" id="PS51419">
    <property type="entry name" value="RAB"/>
    <property type="match status" value="1"/>
</dbReference>
<evidence type="ECO:0000313" key="6">
    <source>
        <dbReference type="EMBL" id="ODQ66559.1"/>
    </source>
</evidence>